<keyword evidence="4" id="KW-1185">Reference proteome</keyword>
<feature type="chain" id="PRO_5040316591" description="Lysine-specific metallo-endopeptidase domain-containing protein" evidence="2">
    <location>
        <begin position="17"/>
        <end position="390"/>
    </location>
</feature>
<reference evidence="3" key="1">
    <citation type="submission" date="2021-04" db="EMBL/GenBank/DDBJ databases">
        <title>Draft genome of Fusarium avenaceum strain F156N33, isolated from an atmospheric sample in Virginia.</title>
        <authorList>
            <person name="Yang S."/>
            <person name="Vinatzer B.A."/>
            <person name="Coleman J."/>
        </authorList>
    </citation>
    <scope>NUCLEOTIDE SEQUENCE</scope>
    <source>
        <strain evidence="3">F156N33</strain>
    </source>
</reference>
<dbReference type="EMBL" id="JAGPUO010000010">
    <property type="protein sequence ID" value="KAG5660106.1"/>
    <property type="molecule type" value="Genomic_DNA"/>
</dbReference>
<comment type="caution">
    <text evidence="3">The sequence shown here is derived from an EMBL/GenBank/DDBJ whole genome shotgun (WGS) entry which is preliminary data.</text>
</comment>
<name>A0A9P7KV67_9HYPO</name>
<dbReference type="AlphaFoldDB" id="A0A9P7KV67"/>
<sequence>MKPFSIITLLAGLSSAADLSVWDFDESCEQYRDAIQKAYNDAEYMAVKARGDLLKLLDPRPTYSKGTAGEVREWDRIARAVTNVFGFVPSKDGSEMDAEYYSNVMYVFNRMTTTLRDGIMVPENGYGGLKPLMVCDRDKFTWVGADDKDPTDPDKRPLKVSRAKDIVPGHIGAWTYKNRFIGAVTQGRALNRCDPGEWAVTNTRLDFIIICPQSFRDDVAQTPSAVDVKDSEMTKEDNLDKYASKSLSRIMIHELAHWFGGGGAGGTNYRNGKDGDILYVDTAAREWTKKWNPPTTIKAVTYGYKWVANLARVHTGANAANTGPGKATNTAEAFALFAMMATMDKYDWSNGGRPKSMDSMIPYEELPNNKRAASDFEAQGDPKRKAPEAS</sequence>
<evidence type="ECO:0000313" key="4">
    <source>
        <dbReference type="Proteomes" id="UP000782241"/>
    </source>
</evidence>
<feature type="region of interest" description="Disordered" evidence="1">
    <location>
        <begin position="357"/>
        <end position="390"/>
    </location>
</feature>
<feature type="signal peptide" evidence="2">
    <location>
        <begin position="1"/>
        <end position="16"/>
    </location>
</feature>
<protein>
    <recommendedName>
        <fullName evidence="5">Lysine-specific metallo-endopeptidase domain-containing protein</fullName>
    </recommendedName>
</protein>
<dbReference type="InterPro" id="IPR024079">
    <property type="entry name" value="MetalloPept_cat_dom_sf"/>
</dbReference>
<evidence type="ECO:0000256" key="1">
    <source>
        <dbReference type="SAM" id="MobiDB-lite"/>
    </source>
</evidence>
<dbReference type="Gene3D" id="3.40.390.10">
    <property type="entry name" value="Collagenase (Catalytic Domain)"/>
    <property type="match status" value="1"/>
</dbReference>
<keyword evidence="2" id="KW-0732">Signal</keyword>
<organism evidence="3 4">
    <name type="scientific">Fusarium avenaceum</name>
    <dbReference type="NCBI Taxonomy" id="40199"/>
    <lineage>
        <taxon>Eukaryota</taxon>
        <taxon>Fungi</taxon>
        <taxon>Dikarya</taxon>
        <taxon>Ascomycota</taxon>
        <taxon>Pezizomycotina</taxon>
        <taxon>Sordariomycetes</taxon>
        <taxon>Hypocreomycetidae</taxon>
        <taxon>Hypocreales</taxon>
        <taxon>Nectriaceae</taxon>
        <taxon>Fusarium</taxon>
        <taxon>Fusarium tricinctum species complex</taxon>
    </lineage>
</organism>
<gene>
    <name evidence="3" type="ORF">KAF25_003628</name>
</gene>
<dbReference type="GO" id="GO:0008237">
    <property type="term" value="F:metallopeptidase activity"/>
    <property type="evidence" value="ECO:0007669"/>
    <property type="project" value="InterPro"/>
</dbReference>
<evidence type="ECO:0000313" key="3">
    <source>
        <dbReference type="EMBL" id="KAG5660106.1"/>
    </source>
</evidence>
<proteinExistence type="predicted"/>
<evidence type="ECO:0000256" key="2">
    <source>
        <dbReference type="SAM" id="SignalP"/>
    </source>
</evidence>
<feature type="compositionally biased region" description="Basic and acidic residues" evidence="1">
    <location>
        <begin position="380"/>
        <end position="390"/>
    </location>
</feature>
<dbReference type="Proteomes" id="UP000782241">
    <property type="component" value="Unassembled WGS sequence"/>
</dbReference>
<accession>A0A9P7KV67</accession>
<evidence type="ECO:0008006" key="5">
    <source>
        <dbReference type="Google" id="ProtNLM"/>
    </source>
</evidence>